<accession>A0A5J5EZJ0</accession>
<comment type="caution">
    <text evidence="1">The sequence shown here is derived from an EMBL/GenBank/DDBJ whole genome shotgun (WGS) entry which is preliminary data.</text>
</comment>
<evidence type="ECO:0008006" key="3">
    <source>
        <dbReference type="Google" id="ProtNLM"/>
    </source>
</evidence>
<dbReference type="Proteomes" id="UP000326924">
    <property type="component" value="Unassembled WGS sequence"/>
</dbReference>
<keyword evidence="2" id="KW-1185">Reference proteome</keyword>
<organism evidence="1 2">
    <name type="scientific">Sphaerosporella brunnea</name>
    <dbReference type="NCBI Taxonomy" id="1250544"/>
    <lineage>
        <taxon>Eukaryota</taxon>
        <taxon>Fungi</taxon>
        <taxon>Dikarya</taxon>
        <taxon>Ascomycota</taxon>
        <taxon>Pezizomycotina</taxon>
        <taxon>Pezizomycetes</taxon>
        <taxon>Pezizales</taxon>
        <taxon>Pyronemataceae</taxon>
        <taxon>Sphaerosporella</taxon>
    </lineage>
</organism>
<name>A0A5J5EZJ0_9PEZI</name>
<protein>
    <recommendedName>
        <fullName evidence="3">Protein kinase domain-containing protein</fullName>
    </recommendedName>
</protein>
<evidence type="ECO:0000313" key="2">
    <source>
        <dbReference type="Proteomes" id="UP000326924"/>
    </source>
</evidence>
<dbReference type="EMBL" id="VXIS01000075">
    <property type="protein sequence ID" value="KAA8907831.1"/>
    <property type="molecule type" value="Genomic_DNA"/>
</dbReference>
<dbReference type="SUPFAM" id="SSF56112">
    <property type="entry name" value="Protein kinase-like (PK-like)"/>
    <property type="match status" value="1"/>
</dbReference>
<evidence type="ECO:0000313" key="1">
    <source>
        <dbReference type="EMBL" id="KAA8907831.1"/>
    </source>
</evidence>
<dbReference type="Gene3D" id="1.10.510.10">
    <property type="entry name" value="Transferase(Phosphotransferase) domain 1"/>
    <property type="match status" value="1"/>
</dbReference>
<dbReference type="InParanoid" id="A0A5J5EZJ0"/>
<proteinExistence type="predicted"/>
<gene>
    <name evidence="1" type="ORF">FN846DRAFT_906461</name>
</gene>
<reference evidence="1 2" key="1">
    <citation type="submission" date="2019-09" db="EMBL/GenBank/DDBJ databases">
        <title>Draft genome of the ectomycorrhizal ascomycete Sphaerosporella brunnea.</title>
        <authorList>
            <consortium name="DOE Joint Genome Institute"/>
            <person name="Benucci G.M."/>
            <person name="Marozzi G."/>
            <person name="Antonielli L."/>
            <person name="Sanchez S."/>
            <person name="Marco P."/>
            <person name="Wang X."/>
            <person name="Falini L.B."/>
            <person name="Barry K."/>
            <person name="Haridas S."/>
            <person name="Lipzen A."/>
            <person name="Labutti K."/>
            <person name="Grigoriev I.V."/>
            <person name="Murat C."/>
            <person name="Martin F."/>
            <person name="Albertini E."/>
            <person name="Donnini D."/>
            <person name="Bonito G."/>
        </authorList>
    </citation>
    <scope>NUCLEOTIDE SEQUENCE [LARGE SCALE GENOMIC DNA]</scope>
    <source>
        <strain evidence="1 2">Sb_GMNB300</strain>
    </source>
</reference>
<sequence>MWKTGNDSFQLTTPIESVPLRSLMSLRLVFSELDWSPSRQKVCRVRIVGDISGTKYIFKTIERSPTGWKHLYHELRQLLCMPRHPNILGPPESLIYMHLGNIEVIDMAGDVLNGEIRLPICGFLLQEVEGITLMKELEQCYEPAHKTQTCRCFRGLARERLVAKWCRQLAETQLHLLKHGNGLNRPGFYSDLKPNNIMITHSGRDIVLIDFESNGNWKGYRAEETHDTTVYDTSEDFQYCTRCRIMGISAKSYEKPEDHDDVYRHSTDQSRPNLYWPRLTSGDREHLNKCPAHWNNSCTNPRGRPNTPSLLYSNPPWGYYKPFWTKASHGAKEKAMVHALCYNCHELVMGGPNPSRTIRGSFKYPIKVRLREELLAKWPHQRTSLRGMLHEFKLWEEAAIKRENLMLERMQADALIPASARWDAMLADFRAAQEKDLAALTNGMAC</sequence>
<dbReference type="AlphaFoldDB" id="A0A5J5EZJ0"/>
<dbReference type="InterPro" id="IPR011009">
    <property type="entry name" value="Kinase-like_dom_sf"/>
</dbReference>
<dbReference type="OrthoDB" id="4062651at2759"/>